<feature type="region of interest" description="Disordered" evidence="1">
    <location>
        <begin position="142"/>
        <end position="162"/>
    </location>
</feature>
<name>A0A7S4J789_9STRA</name>
<feature type="compositionally biased region" description="Gly residues" evidence="1">
    <location>
        <begin position="12"/>
        <end position="27"/>
    </location>
</feature>
<proteinExistence type="predicted"/>
<organism evidence="2">
    <name type="scientific">Odontella aurita</name>
    <dbReference type="NCBI Taxonomy" id="265563"/>
    <lineage>
        <taxon>Eukaryota</taxon>
        <taxon>Sar</taxon>
        <taxon>Stramenopiles</taxon>
        <taxon>Ochrophyta</taxon>
        <taxon>Bacillariophyta</taxon>
        <taxon>Mediophyceae</taxon>
        <taxon>Biddulphiophycidae</taxon>
        <taxon>Eupodiscales</taxon>
        <taxon>Odontellaceae</taxon>
        <taxon>Odontella</taxon>
    </lineage>
</organism>
<feature type="region of interest" description="Disordered" evidence="1">
    <location>
        <begin position="1"/>
        <end position="31"/>
    </location>
</feature>
<reference evidence="2" key="1">
    <citation type="submission" date="2021-01" db="EMBL/GenBank/DDBJ databases">
        <authorList>
            <person name="Corre E."/>
            <person name="Pelletier E."/>
            <person name="Niang G."/>
            <person name="Scheremetjew M."/>
            <person name="Finn R."/>
            <person name="Kale V."/>
            <person name="Holt S."/>
            <person name="Cochrane G."/>
            <person name="Meng A."/>
            <person name="Brown T."/>
            <person name="Cohen L."/>
        </authorList>
    </citation>
    <scope>NUCLEOTIDE SEQUENCE</scope>
    <source>
        <strain evidence="2">Isolate 1302-5</strain>
    </source>
</reference>
<evidence type="ECO:0000256" key="1">
    <source>
        <dbReference type="SAM" id="MobiDB-lite"/>
    </source>
</evidence>
<evidence type="ECO:0000313" key="2">
    <source>
        <dbReference type="EMBL" id="CAE2254418.1"/>
    </source>
</evidence>
<protein>
    <submittedName>
        <fullName evidence="2">Uncharacterized protein</fullName>
    </submittedName>
</protein>
<sequence>MFRKARGRRRGGGGGGGGGGKRSGGGIAADDSGFGDNSRALMRMKGDMAVLRNYFDEIAQFSPSLARTVDAEFKTLRTVYELLSIAGGESSSEPSDFVLLLHGRIGGDPRLTERAVVDLWTLMAPEDEGRVKQFLAEMEDRLADSSGSSKSGGVSHDGGRERIPGLRLDEVVAELYAK</sequence>
<feature type="compositionally biased region" description="Basic residues" evidence="1">
    <location>
        <begin position="1"/>
        <end position="11"/>
    </location>
</feature>
<dbReference type="AlphaFoldDB" id="A0A7S4J789"/>
<dbReference type="EMBL" id="HBKQ01033723">
    <property type="protein sequence ID" value="CAE2254418.1"/>
    <property type="molecule type" value="Transcribed_RNA"/>
</dbReference>
<accession>A0A7S4J789</accession>
<feature type="compositionally biased region" description="Low complexity" evidence="1">
    <location>
        <begin position="145"/>
        <end position="154"/>
    </location>
</feature>
<gene>
    <name evidence="2" type="ORF">OAUR00152_LOCUS23092</name>
</gene>